<dbReference type="InterPro" id="IPR050736">
    <property type="entry name" value="Sensor_HK_Regulatory"/>
</dbReference>
<keyword evidence="9" id="KW-0732">Signal</keyword>
<keyword evidence="5 11" id="KW-0418">Kinase</keyword>
<accession>A0A1M5NPT8</accession>
<feature type="transmembrane region" description="Helical" evidence="8">
    <location>
        <begin position="204"/>
        <end position="227"/>
    </location>
</feature>
<dbReference type="AlphaFoldDB" id="A0A1M5NPT8"/>
<evidence type="ECO:0000256" key="4">
    <source>
        <dbReference type="ARBA" id="ARBA00022679"/>
    </source>
</evidence>
<evidence type="ECO:0000256" key="5">
    <source>
        <dbReference type="ARBA" id="ARBA00022777"/>
    </source>
</evidence>
<reference evidence="11 12" key="1">
    <citation type="submission" date="2016-11" db="EMBL/GenBank/DDBJ databases">
        <authorList>
            <person name="Jaros S."/>
            <person name="Januszkiewicz K."/>
            <person name="Wedrychowicz H."/>
        </authorList>
    </citation>
    <scope>NUCLEOTIDE SEQUENCE [LARGE SCALE GENOMIC DNA]</scope>
    <source>
        <strain evidence="11 12">DSM 24574</strain>
    </source>
</reference>
<dbReference type="InterPro" id="IPR036097">
    <property type="entry name" value="HisK_dim/P_sf"/>
</dbReference>
<feature type="coiled-coil region" evidence="7">
    <location>
        <begin position="383"/>
        <end position="422"/>
    </location>
</feature>
<keyword evidence="8" id="KW-1133">Transmembrane helix</keyword>
<dbReference type="PANTHER" id="PTHR43711:SF1">
    <property type="entry name" value="HISTIDINE KINASE 1"/>
    <property type="match status" value="1"/>
</dbReference>
<keyword evidence="12" id="KW-1185">Reference proteome</keyword>
<feature type="transmembrane region" description="Helical" evidence="8">
    <location>
        <begin position="272"/>
        <end position="292"/>
    </location>
</feature>
<evidence type="ECO:0000256" key="1">
    <source>
        <dbReference type="ARBA" id="ARBA00000085"/>
    </source>
</evidence>
<evidence type="ECO:0000256" key="8">
    <source>
        <dbReference type="SAM" id="Phobius"/>
    </source>
</evidence>
<sequence>MLRRILLVLGFLTATLAGRSQALLLTEGGHVPVKSNMLYWRDETGQLTLGDIETKTLQPVAGNESPGFGFDRAVYWFRMDVENVSKAENWLVEINYSPLDRVDLFSQTDSAGAWTQRTAGDFFPVTSYRHPVFPVKVPAHEKRSFYLRVQTTSSVQVPVVFWDQGAFVEASNNIQIVNGLFYGAMFIMTLYQLFLFLSIRDRITLYYVLTLVAMTNVVAFFQGYNYLYIHPHQPIFNDYFAILTGPVFILFSTLLTRAFLKLRHFSRWLDGLLLANMTLDVGVAVAMLIFFREISYKYHHYFMLSHCLLALSSAGYCLSRNYRPARYYLIAWVSPLLAAALFTLSNLGYISGNLSTNYGALMIGCVLQTLFISFALGDRWSTLEKENHDAKELELRREQSEKERLEEEVRLRTDEIHQQNLQLEEVNNVKDKLFSVVSHDIRGPLSSLHLALTLAKSGTLSNDEFQKITTGLETRLAQTTEFIDNLLQWAKLQMKGEKYEPDRLNLTDLAQETVRLLESECRDKKITLKNTLQGELDAYADLNMIRSVLRNLLTNAIKFTRAEGTVTLSAYRVDTKIIISVADTGVGIPARNRERLFTIGSITTQGTRQEKGTGLGLLLCKEFIEKHGGKIWFESEDGKGTTFYFSLSQFVENYNAAKAQR</sequence>
<dbReference type="Gene3D" id="1.10.287.130">
    <property type="match status" value="1"/>
</dbReference>
<keyword evidence="7" id="KW-0175">Coiled coil</keyword>
<dbReference type="InterPro" id="IPR004358">
    <property type="entry name" value="Sig_transdc_His_kin-like_C"/>
</dbReference>
<dbReference type="PROSITE" id="PS50109">
    <property type="entry name" value="HIS_KIN"/>
    <property type="match status" value="1"/>
</dbReference>
<keyword evidence="8" id="KW-0812">Transmembrane</keyword>
<keyword evidence="8" id="KW-0472">Membrane</keyword>
<name>A0A1M5NPT8_9BACT</name>
<dbReference type="InterPro" id="IPR011622">
    <property type="entry name" value="7TMR_DISM_rcpt_extracell_dom2"/>
</dbReference>
<dbReference type="Gene3D" id="3.30.565.10">
    <property type="entry name" value="Histidine kinase-like ATPase, C-terminal domain"/>
    <property type="match status" value="1"/>
</dbReference>
<dbReference type="RefSeq" id="WP_178377084.1">
    <property type="nucleotide sequence ID" value="NZ_FQWQ01000001.1"/>
</dbReference>
<dbReference type="PRINTS" id="PR00344">
    <property type="entry name" value="BCTRLSENSOR"/>
</dbReference>
<feature type="transmembrane region" description="Helical" evidence="8">
    <location>
        <begin position="239"/>
        <end position="260"/>
    </location>
</feature>
<evidence type="ECO:0000256" key="7">
    <source>
        <dbReference type="SAM" id="Coils"/>
    </source>
</evidence>
<dbReference type="InterPro" id="IPR011623">
    <property type="entry name" value="7TMR_DISM_rcpt_extracell_dom1"/>
</dbReference>
<dbReference type="InterPro" id="IPR003661">
    <property type="entry name" value="HisK_dim/P_dom"/>
</dbReference>
<dbReference type="SUPFAM" id="SSF47384">
    <property type="entry name" value="Homodimeric domain of signal transducing histidine kinase"/>
    <property type="match status" value="1"/>
</dbReference>
<dbReference type="Pfam" id="PF07696">
    <property type="entry name" value="7TMR-DISMED2"/>
    <property type="match status" value="1"/>
</dbReference>
<gene>
    <name evidence="11" type="ORF">SAMN04488109_2442</name>
</gene>
<evidence type="ECO:0000313" key="11">
    <source>
        <dbReference type="EMBL" id="SHG91209.1"/>
    </source>
</evidence>
<dbReference type="FunFam" id="3.30.565.10:FF:000006">
    <property type="entry name" value="Sensor histidine kinase WalK"/>
    <property type="match status" value="1"/>
</dbReference>
<evidence type="ECO:0000259" key="10">
    <source>
        <dbReference type="PROSITE" id="PS50109"/>
    </source>
</evidence>
<proteinExistence type="predicted"/>
<dbReference type="Pfam" id="PF02518">
    <property type="entry name" value="HATPase_c"/>
    <property type="match status" value="1"/>
</dbReference>
<dbReference type="GO" id="GO:0000155">
    <property type="term" value="F:phosphorelay sensor kinase activity"/>
    <property type="evidence" value="ECO:0007669"/>
    <property type="project" value="InterPro"/>
</dbReference>
<feature type="transmembrane region" description="Helical" evidence="8">
    <location>
        <begin position="330"/>
        <end position="352"/>
    </location>
</feature>
<dbReference type="Pfam" id="PF00512">
    <property type="entry name" value="HisKA"/>
    <property type="match status" value="1"/>
</dbReference>
<comment type="catalytic activity">
    <reaction evidence="1">
        <text>ATP + protein L-histidine = ADP + protein N-phospho-L-histidine.</text>
        <dbReference type="EC" id="2.7.13.3"/>
    </reaction>
</comment>
<organism evidence="11 12">
    <name type="scientific">Chryseolinea serpens</name>
    <dbReference type="NCBI Taxonomy" id="947013"/>
    <lineage>
        <taxon>Bacteria</taxon>
        <taxon>Pseudomonadati</taxon>
        <taxon>Bacteroidota</taxon>
        <taxon>Cytophagia</taxon>
        <taxon>Cytophagales</taxon>
        <taxon>Fulvivirgaceae</taxon>
        <taxon>Chryseolinea</taxon>
    </lineage>
</organism>
<dbReference type="SUPFAM" id="SSF55874">
    <property type="entry name" value="ATPase domain of HSP90 chaperone/DNA topoisomerase II/histidine kinase"/>
    <property type="match status" value="1"/>
</dbReference>
<feature type="signal peptide" evidence="9">
    <location>
        <begin position="1"/>
        <end position="22"/>
    </location>
</feature>
<keyword evidence="6" id="KW-0902">Two-component regulatory system</keyword>
<keyword evidence="4" id="KW-0808">Transferase</keyword>
<dbReference type="InterPro" id="IPR036890">
    <property type="entry name" value="HATPase_C_sf"/>
</dbReference>
<dbReference type="CDD" id="cd00082">
    <property type="entry name" value="HisKA"/>
    <property type="match status" value="1"/>
</dbReference>
<evidence type="ECO:0000256" key="2">
    <source>
        <dbReference type="ARBA" id="ARBA00012438"/>
    </source>
</evidence>
<dbReference type="Proteomes" id="UP000184212">
    <property type="component" value="Unassembled WGS sequence"/>
</dbReference>
<evidence type="ECO:0000313" key="12">
    <source>
        <dbReference type="Proteomes" id="UP000184212"/>
    </source>
</evidence>
<protein>
    <recommendedName>
        <fullName evidence="2">histidine kinase</fullName>
        <ecNumber evidence="2">2.7.13.3</ecNumber>
    </recommendedName>
</protein>
<dbReference type="InterPro" id="IPR003594">
    <property type="entry name" value="HATPase_dom"/>
</dbReference>
<dbReference type="Pfam" id="PF07695">
    <property type="entry name" value="7TMR-DISM_7TM"/>
    <property type="match status" value="1"/>
</dbReference>
<evidence type="ECO:0000256" key="6">
    <source>
        <dbReference type="ARBA" id="ARBA00023012"/>
    </source>
</evidence>
<dbReference type="EC" id="2.7.13.3" evidence="2"/>
<evidence type="ECO:0000256" key="9">
    <source>
        <dbReference type="SAM" id="SignalP"/>
    </source>
</evidence>
<feature type="transmembrane region" description="Helical" evidence="8">
    <location>
        <begin position="298"/>
        <end position="318"/>
    </location>
</feature>
<dbReference type="InterPro" id="IPR005467">
    <property type="entry name" value="His_kinase_dom"/>
</dbReference>
<keyword evidence="3" id="KW-0597">Phosphoprotein</keyword>
<feature type="domain" description="Histidine kinase" evidence="10">
    <location>
        <begin position="436"/>
        <end position="651"/>
    </location>
</feature>
<feature type="transmembrane region" description="Helical" evidence="8">
    <location>
        <begin position="358"/>
        <end position="377"/>
    </location>
</feature>
<dbReference type="SMART" id="SM00387">
    <property type="entry name" value="HATPase_c"/>
    <property type="match status" value="1"/>
</dbReference>
<feature type="chain" id="PRO_5012296532" description="histidine kinase" evidence="9">
    <location>
        <begin position="23"/>
        <end position="661"/>
    </location>
</feature>
<dbReference type="PANTHER" id="PTHR43711">
    <property type="entry name" value="TWO-COMPONENT HISTIDINE KINASE"/>
    <property type="match status" value="1"/>
</dbReference>
<dbReference type="STRING" id="947013.SAMN04488109_2442"/>
<dbReference type="Gene3D" id="2.60.40.2380">
    <property type="match status" value="1"/>
</dbReference>
<dbReference type="SMART" id="SM00388">
    <property type="entry name" value="HisKA"/>
    <property type="match status" value="1"/>
</dbReference>
<evidence type="ECO:0000256" key="3">
    <source>
        <dbReference type="ARBA" id="ARBA00022553"/>
    </source>
</evidence>
<feature type="transmembrane region" description="Helical" evidence="8">
    <location>
        <begin position="179"/>
        <end position="197"/>
    </location>
</feature>
<dbReference type="EMBL" id="FQWQ01000001">
    <property type="protein sequence ID" value="SHG91209.1"/>
    <property type="molecule type" value="Genomic_DNA"/>
</dbReference>